<protein>
    <submittedName>
        <fullName evidence="1">Uncharacterized protein</fullName>
    </submittedName>
</protein>
<sequence>MKKYYEKEKEVTFSVSYTGCGI</sequence>
<gene>
    <name evidence="1" type="ORF">METZ01_LOCUS222126</name>
</gene>
<organism evidence="1">
    <name type="scientific">marine metagenome</name>
    <dbReference type="NCBI Taxonomy" id="408172"/>
    <lineage>
        <taxon>unclassified sequences</taxon>
        <taxon>metagenomes</taxon>
        <taxon>ecological metagenomes</taxon>
    </lineage>
</organism>
<proteinExistence type="predicted"/>
<dbReference type="EMBL" id="UINC01053126">
    <property type="protein sequence ID" value="SVB69272.1"/>
    <property type="molecule type" value="Genomic_DNA"/>
</dbReference>
<accession>A0A382G331</accession>
<evidence type="ECO:0000313" key="1">
    <source>
        <dbReference type="EMBL" id="SVB69272.1"/>
    </source>
</evidence>
<reference evidence="1" key="1">
    <citation type="submission" date="2018-05" db="EMBL/GenBank/DDBJ databases">
        <authorList>
            <person name="Lanie J.A."/>
            <person name="Ng W.-L."/>
            <person name="Kazmierczak K.M."/>
            <person name="Andrzejewski T.M."/>
            <person name="Davidsen T.M."/>
            <person name="Wayne K.J."/>
            <person name="Tettelin H."/>
            <person name="Glass J.I."/>
            <person name="Rusch D."/>
            <person name="Podicherti R."/>
            <person name="Tsui H.-C.T."/>
            <person name="Winkler M.E."/>
        </authorList>
    </citation>
    <scope>NUCLEOTIDE SEQUENCE</scope>
</reference>
<name>A0A382G331_9ZZZZ</name>
<dbReference type="AlphaFoldDB" id="A0A382G331"/>